<evidence type="ECO:0000313" key="3">
    <source>
        <dbReference type="Proteomes" id="UP000024635"/>
    </source>
</evidence>
<keyword evidence="1" id="KW-0472">Membrane</keyword>
<keyword evidence="1" id="KW-1133">Transmembrane helix</keyword>
<organism evidence="2 3">
    <name type="scientific">Ancylostoma ceylanicum</name>
    <dbReference type="NCBI Taxonomy" id="53326"/>
    <lineage>
        <taxon>Eukaryota</taxon>
        <taxon>Metazoa</taxon>
        <taxon>Ecdysozoa</taxon>
        <taxon>Nematoda</taxon>
        <taxon>Chromadorea</taxon>
        <taxon>Rhabditida</taxon>
        <taxon>Rhabditina</taxon>
        <taxon>Rhabditomorpha</taxon>
        <taxon>Strongyloidea</taxon>
        <taxon>Ancylostomatidae</taxon>
        <taxon>Ancylostomatinae</taxon>
        <taxon>Ancylostoma</taxon>
    </lineage>
</organism>
<dbReference type="Proteomes" id="UP000024635">
    <property type="component" value="Unassembled WGS sequence"/>
</dbReference>
<comment type="caution">
    <text evidence="2">The sequence shown here is derived from an EMBL/GenBank/DDBJ whole genome shotgun (WGS) entry which is preliminary data.</text>
</comment>
<sequence>MKQNISNCGKGYQQTVLLRKAQVSDDFPLLIEKTSERKACLWATCPFAKNVSRQAACKYQNLFIRCSLYQQWKIVTGGLTAVLLYKTAYRESGPRLKMFCFVFRLLLAFALLGAVLAFRDPCKLCTPPPNGCCGPLHSQCCYFKKKKRDVEPIDFKPLDDVEPIDFKPLEE</sequence>
<gene>
    <name evidence="2" type="primary">Acey_s0077.g1115</name>
    <name evidence="2" type="ORF">Y032_0077g1115</name>
</gene>
<keyword evidence="1" id="KW-0812">Transmembrane</keyword>
<accession>A0A016TTA3</accession>
<dbReference type="AlphaFoldDB" id="A0A016TTA3"/>
<name>A0A016TTA3_9BILA</name>
<proteinExistence type="predicted"/>
<reference evidence="3" key="1">
    <citation type="journal article" date="2015" name="Nat. Genet.">
        <title>The genome and transcriptome of the zoonotic hookworm Ancylostoma ceylanicum identify infection-specific gene families.</title>
        <authorList>
            <person name="Schwarz E.M."/>
            <person name="Hu Y."/>
            <person name="Antoshechkin I."/>
            <person name="Miller M.M."/>
            <person name="Sternberg P.W."/>
            <person name="Aroian R.V."/>
        </authorList>
    </citation>
    <scope>NUCLEOTIDE SEQUENCE</scope>
    <source>
        <strain evidence="3">HY135</strain>
    </source>
</reference>
<dbReference type="EMBL" id="JARK01001413">
    <property type="protein sequence ID" value="EYC06269.1"/>
    <property type="molecule type" value="Genomic_DNA"/>
</dbReference>
<evidence type="ECO:0000313" key="2">
    <source>
        <dbReference type="EMBL" id="EYC06269.1"/>
    </source>
</evidence>
<protein>
    <submittedName>
        <fullName evidence="2">Uncharacterized protein</fullName>
    </submittedName>
</protein>
<evidence type="ECO:0000256" key="1">
    <source>
        <dbReference type="SAM" id="Phobius"/>
    </source>
</evidence>
<keyword evidence="3" id="KW-1185">Reference proteome</keyword>
<feature type="transmembrane region" description="Helical" evidence="1">
    <location>
        <begin position="98"/>
        <end position="118"/>
    </location>
</feature>